<comment type="caution">
    <text evidence="1">The sequence shown here is derived from an EMBL/GenBank/DDBJ whole genome shotgun (WGS) entry which is preliminary data.</text>
</comment>
<dbReference type="EMBL" id="QREH01000001">
    <property type="protein sequence ID" value="REE03778.1"/>
    <property type="molecule type" value="Genomic_DNA"/>
</dbReference>
<protein>
    <recommendedName>
        <fullName evidence="3">Glycosyltransferase involved in cell wall biosynthesis</fullName>
    </recommendedName>
</protein>
<proteinExistence type="predicted"/>
<reference evidence="1 2" key="1">
    <citation type="submission" date="2018-07" db="EMBL/GenBank/DDBJ databases">
        <title>Sequencing the genomes of 1000 actinobacteria strains.</title>
        <authorList>
            <person name="Klenk H.-P."/>
        </authorList>
    </citation>
    <scope>NUCLEOTIDE SEQUENCE [LARGE SCALE GENOMIC DNA]</scope>
    <source>
        <strain evidence="1 2">DSM 14442</strain>
    </source>
</reference>
<evidence type="ECO:0000313" key="1">
    <source>
        <dbReference type="EMBL" id="REE03778.1"/>
    </source>
</evidence>
<evidence type="ECO:0000313" key="2">
    <source>
        <dbReference type="Proteomes" id="UP000256727"/>
    </source>
</evidence>
<evidence type="ECO:0008006" key="3">
    <source>
        <dbReference type="Google" id="ProtNLM"/>
    </source>
</evidence>
<dbReference type="AlphaFoldDB" id="A0A3D9LBP1"/>
<sequence>MTRSSTVIDSAGAIGGGSARFLRELKRFLVQEQPEDVMLLGDDRQLSPGWLLRREAIAASAAQRISLNNVGFAMPRGHNITLLRNILQFATQQDMDQLGFSPSRRLRLQTPVVRTLAKASDVLVVPCTRMADQVRRISPALDRKLTVRFHPVAKPSWAGEAPEQPRDVLVPIVPQPYKNLDQHLPEFLNATDEIDGEPIRLIVPSTPDALSVVAGHPRVVFIGPQTSSQLETWWRRCGAVFFPVAFESFGYALAESRVYGRAVIAQDTAQNHEIAGRALRPYRRGDTASLKTAVTEALQRVPDPDAGPFDPTNYFQWLLNGAEAAGQQMNSKETSE</sequence>
<gene>
    <name evidence="1" type="ORF">C8E99_1597</name>
</gene>
<dbReference type="Proteomes" id="UP000256727">
    <property type="component" value="Unassembled WGS sequence"/>
</dbReference>
<dbReference type="SUPFAM" id="SSF53756">
    <property type="entry name" value="UDP-Glycosyltransferase/glycogen phosphorylase"/>
    <property type="match status" value="1"/>
</dbReference>
<organism evidence="1 2">
    <name type="scientific">Citricoccus muralis</name>
    <dbReference type="NCBI Taxonomy" id="169134"/>
    <lineage>
        <taxon>Bacteria</taxon>
        <taxon>Bacillati</taxon>
        <taxon>Actinomycetota</taxon>
        <taxon>Actinomycetes</taxon>
        <taxon>Micrococcales</taxon>
        <taxon>Micrococcaceae</taxon>
        <taxon>Citricoccus</taxon>
    </lineage>
</organism>
<keyword evidence="2" id="KW-1185">Reference proteome</keyword>
<dbReference type="Pfam" id="PF13692">
    <property type="entry name" value="Glyco_trans_1_4"/>
    <property type="match status" value="1"/>
</dbReference>
<dbReference type="RefSeq" id="WP_147301205.1">
    <property type="nucleotide sequence ID" value="NZ_QREH01000001.1"/>
</dbReference>
<dbReference type="Gene3D" id="3.40.50.2000">
    <property type="entry name" value="Glycogen Phosphorylase B"/>
    <property type="match status" value="2"/>
</dbReference>
<dbReference type="OrthoDB" id="9801609at2"/>
<name>A0A3D9LBP1_9MICC</name>
<accession>A0A3D9LBP1</accession>